<dbReference type="GO" id="GO:0005886">
    <property type="term" value="C:plasma membrane"/>
    <property type="evidence" value="ECO:0007669"/>
    <property type="project" value="UniProtKB-SubCell"/>
</dbReference>
<dbReference type="InterPro" id="IPR018584">
    <property type="entry name" value="GT87"/>
</dbReference>
<feature type="transmembrane region" description="Helical" evidence="8">
    <location>
        <begin position="312"/>
        <end position="328"/>
    </location>
</feature>
<dbReference type="STRING" id="1338011.BD94_2109"/>
<organism evidence="9 10">
    <name type="scientific">Elizabethkingia anophelis NUHP1</name>
    <dbReference type="NCBI Taxonomy" id="1338011"/>
    <lineage>
        <taxon>Bacteria</taxon>
        <taxon>Pseudomonadati</taxon>
        <taxon>Bacteroidota</taxon>
        <taxon>Flavobacteriia</taxon>
        <taxon>Flavobacteriales</taxon>
        <taxon>Weeksellaceae</taxon>
        <taxon>Elizabethkingia</taxon>
    </lineage>
</organism>
<evidence type="ECO:0000256" key="4">
    <source>
        <dbReference type="ARBA" id="ARBA00022692"/>
    </source>
</evidence>
<feature type="transmembrane region" description="Helical" evidence="8">
    <location>
        <begin position="266"/>
        <end position="283"/>
    </location>
</feature>
<evidence type="ECO:0000256" key="2">
    <source>
        <dbReference type="ARBA" id="ARBA00022475"/>
    </source>
</evidence>
<evidence type="ECO:0000256" key="3">
    <source>
        <dbReference type="ARBA" id="ARBA00022679"/>
    </source>
</evidence>
<evidence type="ECO:0000256" key="5">
    <source>
        <dbReference type="ARBA" id="ARBA00022989"/>
    </source>
</evidence>
<protein>
    <recommendedName>
        <fullName evidence="11">DUF2029 domain-containing protein</fullName>
    </recommendedName>
</protein>
<evidence type="ECO:0000256" key="8">
    <source>
        <dbReference type="SAM" id="Phobius"/>
    </source>
</evidence>
<evidence type="ECO:0000256" key="1">
    <source>
        <dbReference type="ARBA" id="ARBA00004651"/>
    </source>
</evidence>
<evidence type="ECO:0008006" key="11">
    <source>
        <dbReference type="Google" id="ProtNLM"/>
    </source>
</evidence>
<dbReference type="RefSeq" id="WP_024564303.1">
    <property type="nucleotide sequence ID" value="NZ_CP007547.1"/>
</dbReference>
<evidence type="ECO:0000313" key="10">
    <source>
        <dbReference type="Proteomes" id="UP000028933"/>
    </source>
</evidence>
<comment type="subcellular location">
    <subcellularLocation>
        <location evidence="1">Cell membrane</location>
        <topology evidence="1">Multi-pass membrane protein</topology>
    </subcellularLocation>
</comment>
<dbReference type="HOGENOM" id="CLU_062612_0_0_10"/>
<dbReference type="Proteomes" id="UP000028933">
    <property type="component" value="Chromosome"/>
</dbReference>
<keyword evidence="6 8" id="KW-0472">Membrane</keyword>
<keyword evidence="5 8" id="KW-1133">Transmembrane helix</keyword>
<evidence type="ECO:0000313" key="9">
    <source>
        <dbReference type="EMBL" id="AIL45884.1"/>
    </source>
</evidence>
<evidence type="ECO:0000256" key="6">
    <source>
        <dbReference type="ARBA" id="ARBA00023136"/>
    </source>
</evidence>
<evidence type="ECO:0000256" key="7">
    <source>
        <dbReference type="ARBA" id="ARBA00024033"/>
    </source>
</evidence>
<dbReference type="KEGG" id="eao:BD94_2109"/>
<feature type="transmembrane region" description="Helical" evidence="8">
    <location>
        <begin position="21"/>
        <end position="39"/>
    </location>
</feature>
<feature type="transmembrane region" description="Helical" evidence="8">
    <location>
        <begin position="96"/>
        <end position="114"/>
    </location>
</feature>
<feature type="transmembrane region" description="Helical" evidence="8">
    <location>
        <begin position="290"/>
        <end position="306"/>
    </location>
</feature>
<dbReference type="EMBL" id="CP007547">
    <property type="protein sequence ID" value="AIL45884.1"/>
    <property type="molecule type" value="Genomic_DNA"/>
</dbReference>
<keyword evidence="3" id="KW-0808">Transferase</keyword>
<keyword evidence="2" id="KW-1003">Cell membrane</keyword>
<dbReference type="GO" id="GO:0016758">
    <property type="term" value="F:hexosyltransferase activity"/>
    <property type="evidence" value="ECO:0007669"/>
    <property type="project" value="InterPro"/>
</dbReference>
<dbReference type="eggNOG" id="COG1215">
    <property type="taxonomic scope" value="Bacteria"/>
</dbReference>
<feature type="transmembrane region" description="Helical" evidence="8">
    <location>
        <begin position="135"/>
        <end position="161"/>
    </location>
</feature>
<feature type="transmembrane region" description="Helical" evidence="8">
    <location>
        <begin position="335"/>
        <end position="352"/>
    </location>
</feature>
<dbReference type="AlphaFoldDB" id="A0A077EI60"/>
<name>A0A077EI60_9FLAO</name>
<keyword evidence="4 8" id="KW-0812">Transmembrane</keyword>
<reference evidence="9" key="1">
    <citation type="journal article" date="2013" name="Lancet">
        <title>First case of E anophelis outbreak in an intensive-care unit.</title>
        <authorList>
            <person name="Teo J."/>
            <person name="Tan S.Y."/>
            <person name="Tay M."/>
            <person name="Ding Y."/>
            <person name="Kjelleberg S."/>
            <person name="Givskov M."/>
            <person name="Lin R.T."/>
            <person name="Yang L."/>
        </authorList>
    </citation>
    <scope>NUCLEOTIDE SEQUENCE [LARGE SCALE GENOMIC DNA]</scope>
    <source>
        <strain evidence="9">NUHP1</strain>
    </source>
</reference>
<feature type="transmembrane region" description="Helical" evidence="8">
    <location>
        <begin position="197"/>
        <end position="215"/>
    </location>
</feature>
<feature type="transmembrane region" description="Helical" evidence="8">
    <location>
        <begin position="167"/>
        <end position="190"/>
    </location>
</feature>
<gene>
    <name evidence="9" type="ORF">BD94_2109</name>
</gene>
<sequence>MIRNTVFRLWSKYGKFIEQPKYIFSIYILVAVFSAIAKYRGGPSKYNNYLIFKNVFRNTLLQQNLYLEYPLLHFDKNHYGIIFSALIAPFTILPDWLGMILWNIANVGLFIYAVKQLPFSEKMKSFFAWLCFQELITAMVSFQFNVALTGLIILSACFIYQRKESQSAIAILLGTFVKIYGIVGLSSFFFVRNKKRFIVTLIIGAAAFLAIPMLYSSVHFGLQSYSDWYVELVKKNNDNQVLGNMQDISLMGIVRRVLGDANISNLWFIAVGLPLFALPYLRIKQYKNQAFQLMILASTLLFTVLFSSGSESPTYIIAVAGVMIWYLIQKDKTALVNSLMLFVLILTCFSMSDLFPKYVKQNYIIKYSLKALPCCIVWFRITYELLTKDFNKNYQLQQNEEN</sequence>
<reference evidence="9" key="2">
    <citation type="journal article" date="2015" name="Genome Biol. Evol.">
        <title>Complete Genome Sequence and Transcriptomic Analysis of the Novel Pathogen Elizabethkingia anophelis in Response to Oxidative Stress.</title>
        <authorList>
            <person name="Li Y."/>
            <person name="Liu Y."/>
            <person name="Chew S.C."/>
            <person name="Tay M."/>
            <person name="Salido M.M."/>
            <person name="Teo J."/>
            <person name="Lauro F.M."/>
            <person name="Givskov M."/>
            <person name="Yang L."/>
        </authorList>
    </citation>
    <scope>NUCLEOTIDE SEQUENCE</scope>
    <source>
        <strain evidence="9">NUHP1</strain>
    </source>
</reference>
<comment type="similarity">
    <text evidence="7">Belongs to the glycosyltransferase 87 family.</text>
</comment>
<accession>A0A077EI60</accession>
<proteinExistence type="inferred from homology"/>
<dbReference type="Pfam" id="PF09594">
    <property type="entry name" value="GT87"/>
    <property type="match status" value="1"/>
</dbReference>